<evidence type="ECO:0000313" key="4">
    <source>
        <dbReference type="Proteomes" id="UP000199398"/>
    </source>
</evidence>
<proteinExistence type="predicted"/>
<accession>A0A1I5M1S1</accession>
<dbReference type="PROSITE" id="PS50222">
    <property type="entry name" value="EF_HAND_2"/>
    <property type="match status" value="2"/>
</dbReference>
<reference evidence="3 4" key="1">
    <citation type="submission" date="2016-10" db="EMBL/GenBank/DDBJ databases">
        <authorList>
            <person name="de Groot N.N."/>
        </authorList>
    </citation>
    <scope>NUCLEOTIDE SEQUENCE [LARGE SCALE GENOMIC DNA]</scope>
    <source>
        <strain evidence="3 4">CPCC 201259</strain>
    </source>
</reference>
<reference evidence="2 5" key="2">
    <citation type="submission" date="2018-10" db="EMBL/GenBank/DDBJ databases">
        <title>Sequencing the genomes of 1000 actinobacteria strains.</title>
        <authorList>
            <person name="Klenk H.-P."/>
        </authorList>
    </citation>
    <scope>NUCLEOTIDE SEQUENCE [LARGE SCALE GENOMIC DNA]</scope>
    <source>
        <strain evidence="2 5">DSM 45119</strain>
    </source>
</reference>
<keyword evidence="5" id="KW-1185">Reference proteome</keyword>
<dbReference type="EMBL" id="FOUP01000035">
    <property type="protein sequence ID" value="SFP02991.1"/>
    <property type="molecule type" value="Genomic_DNA"/>
</dbReference>
<dbReference type="GO" id="GO:0005509">
    <property type="term" value="F:calcium ion binding"/>
    <property type="evidence" value="ECO:0007669"/>
    <property type="project" value="InterPro"/>
</dbReference>
<dbReference type="Proteomes" id="UP000199398">
    <property type="component" value="Unassembled WGS sequence"/>
</dbReference>
<feature type="domain" description="EF-hand" evidence="1">
    <location>
        <begin position="5"/>
        <end position="40"/>
    </location>
</feature>
<evidence type="ECO:0000313" key="5">
    <source>
        <dbReference type="Proteomes" id="UP000270697"/>
    </source>
</evidence>
<dbReference type="PROSITE" id="PS00018">
    <property type="entry name" value="EF_HAND_1"/>
    <property type="match status" value="2"/>
</dbReference>
<gene>
    <name evidence="2" type="ORF">ATL45_7682</name>
    <name evidence="3" type="ORF">SAMN05421805_1352</name>
</gene>
<dbReference type="STRING" id="455193.SAMN05421805_1352"/>
<dbReference type="OrthoDB" id="7356823at2"/>
<evidence type="ECO:0000313" key="2">
    <source>
        <dbReference type="EMBL" id="RKT89228.1"/>
    </source>
</evidence>
<dbReference type="RefSeq" id="WP_093160910.1">
    <property type="nucleotide sequence ID" value="NZ_FOUP01000035.1"/>
</dbReference>
<dbReference type="SMART" id="SM00054">
    <property type="entry name" value="EFh"/>
    <property type="match status" value="3"/>
</dbReference>
<dbReference type="CDD" id="cd00051">
    <property type="entry name" value="EFh"/>
    <property type="match status" value="1"/>
</dbReference>
<dbReference type="SUPFAM" id="SSF47473">
    <property type="entry name" value="EF-hand"/>
    <property type="match status" value="1"/>
</dbReference>
<evidence type="ECO:0000313" key="3">
    <source>
        <dbReference type="EMBL" id="SFP02991.1"/>
    </source>
</evidence>
<evidence type="ECO:0000259" key="1">
    <source>
        <dbReference type="PROSITE" id="PS50222"/>
    </source>
</evidence>
<name>A0A1I5M1S1_9PSEU</name>
<dbReference type="AlphaFoldDB" id="A0A1I5M1S1"/>
<dbReference type="EMBL" id="RBXX01000002">
    <property type="protein sequence ID" value="RKT89228.1"/>
    <property type="molecule type" value="Genomic_DNA"/>
</dbReference>
<sequence>MANAIATERLRKRFAKWDADGSGSLERSDFVQEAAEIAQAFGKSATSPQARALTDAFTSMFEQVAKGAGSLSEEQFIAAAGPLVEAGAESKFDQVLGPVVKGVVGLCDQNNDGQINGEEFATWLIAVGVDESKTATLFEQVDKDGNGELSVDELLTVVRDFHYGKSDVELLG</sequence>
<dbReference type="InterPro" id="IPR018247">
    <property type="entry name" value="EF_Hand_1_Ca_BS"/>
</dbReference>
<dbReference type="InterPro" id="IPR002048">
    <property type="entry name" value="EF_hand_dom"/>
</dbReference>
<protein>
    <submittedName>
        <fullName evidence="2">Ca2+-binding EF-hand superfamily protein</fullName>
    </submittedName>
    <submittedName>
        <fullName evidence="3">Ca2+-binding protein, EF-hand superfamily</fullName>
    </submittedName>
</protein>
<organism evidence="3 4">
    <name type="scientific">Saccharopolyspora antimicrobica</name>
    <dbReference type="NCBI Taxonomy" id="455193"/>
    <lineage>
        <taxon>Bacteria</taxon>
        <taxon>Bacillati</taxon>
        <taxon>Actinomycetota</taxon>
        <taxon>Actinomycetes</taxon>
        <taxon>Pseudonocardiales</taxon>
        <taxon>Pseudonocardiaceae</taxon>
        <taxon>Saccharopolyspora</taxon>
    </lineage>
</organism>
<dbReference type="InterPro" id="IPR011992">
    <property type="entry name" value="EF-hand-dom_pair"/>
</dbReference>
<dbReference type="Proteomes" id="UP000270697">
    <property type="component" value="Unassembled WGS sequence"/>
</dbReference>
<dbReference type="Pfam" id="PF13499">
    <property type="entry name" value="EF-hand_7"/>
    <property type="match status" value="1"/>
</dbReference>
<dbReference type="Gene3D" id="1.10.238.10">
    <property type="entry name" value="EF-hand"/>
    <property type="match status" value="1"/>
</dbReference>
<feature type="domain" description="EF-hand" evidence="1">
    <location>
        <begin position="129"/>
        <end position="164"/>
    </location>
</feature>